<reference evidence="1" key="1">
    <citation type="journal article" date="2023" name="Int. J. Mol. Sci.">
        <title>Metagenomics Revealed a New Genus 'Candidatus Thiocaldithrix dubininis' gen. nov., sp. nov. and a New Species 'Candidatus Thiothrix putei' sp. nov. in the Family Thiotrichaceae, Some Members of Which Have Traits of Both Na+- and H+-Motive Energetics.</title>
        <authorList>
            <person name="Ravin N.V."/>
            <person name="Muntyan M.S."/>
            <person name="Smolyakov D.D."/>
            <person name="Rudenko T.S."/>
            <person name="Beletsky A.V."/>
            <person name="Mardanov A.V."/>
            <person name="Grabovich M.Y."/>
        </authorList>
    </citation>
    <scope>NUCLEOTIDE SEQUENCE</scope>
    <source>
        <strain evidence="1">GKL-02</strain>
    </source>
</reference>
<dbReference type="KEGG" id="tput:QJT81_10165"/>
<protein>
    <submittedName>
        <fullName evidence="1">Uncharacterized protein</fullName>
    </submittedName>
</protein>
<name>A0AA95KQ46_9GAMM</name>
<sequence length="125" mass="14009">MFTVTFSMLFFKYSAPMGNDFMGANNMFNVYLDGSYDSTHETFTNACRYARMQASINQQAYFTVFEAGDTKEKQVLDAEREVMKGVPAYIITPHACIPKQEEKRTVGIATLAATSRRAAGISRGY</sequence>
<dbReference type="Proteomes" id="UP001301326">
    <property type="component" value="Chromosome"/>
</dbReference>
<evidence type="ECO:0000313" key="1">
    <source>
        <dbReference type="EMBL" id="WGZ96300.1"/>
    </source>
</evidence>
<accession>A0AA95KQ46</accession>
<proteinExistence type="predicted"/>
<dbReference type="EMBL" id="CP124756">
    <property type="protein sequence ID" value="WGZ96300.1"/>
    <property type="molecule type" value="Genomic_DNA"/>
</dbReference>
<reference evidence="1" key="2">
    <citation type="submission" date="2023-04" db="EMBL/GenBank/DDBJ databases">
        <authorList>
            <person name="Beletskiy A.V."/>
            <person name="Mardanov A.V."/>
            <person name="Ravin N.V."/>
        </authorList>
    </citation>
    <scope>NUCLEOTIDE SEQUENCE</scope>
    <source>
        <strain evidence="1">GKL-02</strain>
    </source>
</reference>
<organism evidence="1">
    <name type="scientific">Candidatus Thiothrix putei</name>
    <dbReference type="NCBI Taxonomy" id="3080811"/>
    <lineage>
        <taxon>Bacteria</taxon>
        <taxon>Pseudomonadati</taxon>
        <taxon>Pseudomonadota</taxon>
        <taxon>Gammaproteobacteria</taxon>
        <taxon>Thiotrichales</taxon>
        <taxon>Thiotrichaceae</taxon>
        <taxon>Thiothrix</taxon>
    </lineage>
</organism>
<gene>
    <name evidence="1" type="ORF">QJT81_10165</name>
</gene>
<dbReference type="AlphaFoldDB" id="A0AA95KQ46"/>